<gene>
    <name evidence="3" type="ORF">METESE_03980</name>
</gene>
<dbReference type="InterPro" id="IPR055170">
    <property type="entry name" value="GFO_IDH_MocA-like_dom"/>
</dbReference>
<accession>A0AA48KBU4</accession>
<dbReference type="Gene3D" id="3.30.360.10">
    <property type="entry name" value="Dihydrodipicolinate Reductase, domain 2"/>
    <property type="match status" value="1"/>
</dbReference>
<dbReference type="Proteomes" id="UP001228113">
    <property type="component" value="Chromosome"/>
</dbReference>
<dbReference type="EMBL" id="AP027081">
    <property type="protein sequence ID" value="BDU75440.1"/>
    <property type="molecule type" value="Genomic_DNA"/>
</dbReference>
<evidence type="ECO:0000313" key="4">
    <source>
        <dbReference type="Proteomes" id="UP001228113"/>
    </source>
</evidence>
<dbReference type="Pfam" id="PF01408">
    <property type="entry name" value="GFO_IDH_MocA"/>
    <property type="match status" value="1"/>
</dbReference>
<evidence type="ECO:0000259" key="2">
    <source>
        <dbReference type="Pfam" id="PF22725"/>
    </source>
</evidence>
<reference evidence="3" key="1">
    <citation type="journal article" date="2023" name="Int. J. Syst. Evol. Microbiol.">
        <title>Mesoterricola silvestris gen. nov., sp. nov., Mesoterricola sediminis sp. nov., Geothrix oryzae sp. nov., Geothrix edaphica sp. nov., Geothrix rubra sp. nov., and Geothrix limicola sp. nov., six novel members of Acidobacteriota isolated from soils.</title>
        <authorList>
            <person name="Itoh H."/>
            <person name="Sugisawa Y."/>
            <person name="Mise K."/>
            <person name="Xu Z."/>
            <person name="Kuniyasu M."/>
            <person name="Ushijima N."/>
            <person name="Kawano K."/>
            <person name="Kobayashi E."/>
            <person name="Shiratori Y."/>
            <person name="Masuda Y."/>
            <person name="Senoo K."/>
        </authorList>
    </citation>
    <scope>NUCLEOTIDE SEQUENCE</scope>
    <source>
        <strain evidence="3">W786</strain>
    </source>
</reference>
<dbReference type="Gene3D" id="3.40.50.720">
    <property type="entry name" value="NAD(P)-binding Rossmann-like Domain"/>
    <property type="match status" value="1"/>
</dbReference>
<evidence type="ECO:0008006" key="5">
    <source>
        <dbReference type="Google" id="ProtNLM"/>
    </source>
</evidence>
<dbReference type="PANTHER" id="PTHR43377:SF6">
    <property type="entry name" value="GFO_IDH_MOCA-LIKE OXIDOREDUCTASE N-TERMINAL DOMAIN-CONTAINING PROTEIN"/>
    <property type="match status" value="1"/>
</dbReference>
<dbReference type="SUPFAM" id="SSF51735">
    <property type="entry name" value="NAD(P)-binding Rossmann-fold domains"/>
    <property type="match status" value="1"/>
</dbReference>
<dbReference type="AlphaFoldDB" id="A0AA48KBU4"/>
<evidence type="ECO:0000259" key="1">
    <source>
        <dbReference type="Pfam" id="PF01408"/>
    </source>
</evidence>
<organism evidence="3 4">
    <name type="scientific">Mesoterricola sediminis</name>
    <dbReference type="NCBI Taxonomy" id="2927980"/>
    <lineage>
        <taxon>Bacteria</taxon>
        <taxon>Pseudomonadati</taxon>
        <taxon>Acidobacteriota</taxon>
        <taxon>Holophagae</taxon>
        <taxon>Holophagales</taxon>
        <taxon>Holophagaceae</taxon>
        <taxon>Mesoterricola</taxon>
    </lineage>
</organism>
<proteinExistence type="predicted"/>
<dbReference type="GO" id="GO:0000166">
    <property type="term" value="F:nucleotide binding"/>
    <property type="evidence" value="ECO:0007669"/>
    <property type="project" value="InterPro"/>
</dbReference>
<sequence length="331" mass="34424">MTRGVRVVVAGAGPWGWNHLTTLHGLGALAGVVEVCEDTAGRVRATWPDLPVWDSLAAALDGGGVDGVVIATPAPTHAALACEALARSRGVLVEKPMTLAVRDAAHLVEMAEAGGRVLMVGHLPLFQPALRSLADLMASGALGRICRIDLARTALGRVRPTEDVLWSLGPHDVAVLLHLAGAAPARVAAAGAAFLQPGLPDDVHLELGFADGLTAHIHLAWYWPVRTRSLRVLGDRGMAVYDEADQTVTLHHKRLAGGSGPGRLAAVDGGAETVFQGGGQPLAAEDAHFVQCLASGARPLSDGRCGLDVIRVLERAEAQLQAPFQPASKEA</sequence>
<keyword evidence="4" id="KW-1185">Reference proteome</keyword>
<dbReference type="InterPro" id="IPR000683">
    <property type="entry name" value="Gfo/Idh/MocA-like_OxRdtase_N"/>
</dbReference>
<dbReference type="InterPro" id="IPR051450">
    <property type="entry name" value="Gfo/Idh/MocA_Oxidoreductases"/>
</dbReference>
<evidence type="ECO:0000313" key="3">
    <source>
        <dbReference type="EMBL" id="BDU75440.1"/>
    </source>
</evidence>
<dbReference type="Pfam" id="PF22725">
    <property type="entry name" value="GFO_IDH_MocA_C3"/>
    <property type="match status" value="1"/>
</dbReference>
<feature type="domain" description="Gfo/Idh/MocA-like oxidoreductase N-terminal" evidence="1">
    <location>
        <begin position="5"/>
        <end position="122"/>
    </location>
</feature>
<dbReference type="KEGG" id="msea:METESE_03980"/>
<dbReference type="InterPro" id="IPR036291">
    <property type="entry name" value="NAD(P)-bd_dom_sf"/>
</dbReference>
<name>A0AA48KBU4_9BACT</name>
<protein>
    <recommendedName>
        <fullName evidence="5">Gfo/Idh/MocA family oxidoreductase</fullName>
    </recommendedName>
</protein>
<feature type="domain" description="GFO/IDH/MocA-like oxidoreductase" evidence="2">
    <location>
        <begin position="132"/>
        <end position="239"/>
    </location>
</feature>
<dbReference type="SUPFAM" id="SSF55347">
    <property type="entry name" value="Glyceraldehyde-3-phosphate dehydrogenase-like, C-terminal domain"/>
    <property type="match status" value="1"/>
</dbReference>
<dbReference type="RefSeq" id="WP_316410963.1">
    <property type="nucleotide sequence ID" value="NZ_AP027081.1"/>
</dbReference>
<dbReference type="PANTHER" id="PTHR43377">
    <property type="entry name" value="BILIVERDIN REDUCTASE A"/>
    <property type="match status" value="1"/>
</dbReference>